<dbReference type="InterPro" id="IPR015422">
    <property type="entry name" value="PyrdxlP-dep_Trfase_small"/>
</dbReference>
<evidence type="ECO:0000256" key="12">
    <source>
        <dbReference type="RuleBase" id="RU364075"/>
    </source>
</evidence>
<dbReference type="GO" id="GO:0006520">
    <property type="term" value="P:amino acid metabolic process"/>
    <property type="evidence" value="ECO:0007669"/>
    <property type="project" value="InterPro"/>
</dbReference>
<comment type="function">
    <text evidence="2">Catalyzes the removal of elemental sulfur atoms from cysteine to produce alanine. Seems to participate in the biosynthesis of the nitrogenase metalloclusters by providing the inorganic sulfur required for the Fe-S core formation.</text>
</comment>
<dbReference type="FunFam" id="3.40.640.10:FF:000084">
    <property type="entry name" value="IscS-like cysteine desulfurase"/>
    <property type="match status" value="1"/>
</dbReference>
<dbReference type="GO" id="GO:0030170">
    <property type="term" value="F:pyridoxal phosphate binding"/>
    <property type="evidence" value="ECO:0007669"/>
    <property type="project" value="InterPro"/>
</dbReference>
<evidence type="ECO:0000256" key="5">
    <source>
        <dbReference type="ARBA" id="ARBA00012239"/>
    </source>
</evidence>
<evidence type="ECO:0000256" key="11">
    <source>
        <dbReference type="ARBA" id="ARBA00050776"/>
    </source>
</evidence>
<name>A5GE37_GEOUR</name>
<comment type="subunit">
    <text evidence="4">Homodimer.</text>
</comment>
<evidence type="ECO:0000313" key="15">
    <source>
        <dbReference type="Proteomes" id="UP000006695"/>
    </source>
</evidence>
<dbReference type="PANTHER" id="PTHR11601">
    <property type="entry name" value="CYSTEINE DESULFURYLASE FAMILY MEMBER"/>
    <property type="match status" value="1"/>
</dbReference>
<comment type="similarity">
    <text evidence="3 12">Belongs to the class-V pyridoxal-phosphate-dependent aminotransferase family. NifS/IscS subfamily.</text>
</comment>
<dbReference type="GO" id="GO:0051536">
    <property type="term" value="F:iron-sulfur cluster binding"/>
    <property type="evidence" value="ECO:0007669"/>
    <property type="project" value="UniProtKB-KW"/>
</dbReference>
<dbReference type="NCBIfam" id="TIGR03402">
    <property type="entry name" value="FeS_nifS"/>
    <property type="match status" value="1"/>
</dbReference>
<evidence type="ECO:0000313" key="14">
    <source>
        <dbReference type="EMBL" id="ABQ25692.1"/>
    </source>
</evidence>
<keyword evidence="10 12" id="KW-0411">Iron-sulfur</keyword>
<dbReference type="OrthoDB" id="9808002at2"/>
<dbReference type="KEGG" id="gur:Gura_1493"/>
<dbReference type="EMBL" id="CP000698">
    <property type="protein sequence ID" value="ABQ25692.1"/>
    <property type="molecule type" value="Genomic_DNA"/>
</dbReference>
<dbReference type="AlphaFoldDB" id="A5GE37"/>
<evidence type="ECO:0000256" key="4">
    <source>
        <dbReference type="ARBA" id="ARBA00011738"/>
    </source>
</evidence>
<dbReference type="GO" id="GO:0046872">
    <property type="term" value="F:metal ion binding"/>
    <property type="evidence" value="ECO:0007669"/>
    <property type="project" value="UniProtKB-KW"/>
</dbReference>
<keyword evidence="8 12" id="KW-0663">Pyridoxal phosphate</keyword>
<dbReference type="Pfam" id="PF00266">
    <property type="entry name" value="Aminotran_5"/>
    <property type="match status" value="1"/>
</dbReference>
<dbReference type="PIRSF" id="PIRSF005572">
    <property type="entry name" value="NifS"/>
    <property type="match status" value="1"/>
</dbReference>
<reference evidence="14 15" key="1">
    <citation type="submission" date="2007-05" db="EMBL/GenBank/DDBJ databases">
        <title>Complete sequence of Geobacter uraniireducens Rf4.</title>
        <authorList>
            <consortium name="US DOE Joint Genome Institute"/>
            <person name="Copeland A."/>
            <person name="Lucas S."/>
            <person name="Lapidus A."/>
            <person name="Barry K."/>
            <person name="Detter J.C."/>
            <person name="Glavina del Rio T."/>
            <person name="Hammon N."/>
            <person name="Israni S."/>
            <person name="Dalin E."/>
            <person name="Tice H."/>
            <person name="Pitluck S."/>
            <person name="Chertkov O."/>
            <person name="Brettin T."/>
            <person name="Bruce D."/>
            <person name="Han C."/>
            <person name="Schmutz J."/>
            <person name="Larimer F."/>
            <person name="Land M."/>
            <person name="Hauser L."/>
            <person name="Kyrpides N."/>
            <person name="Mikhailova N."/>
            <person name="Shelobolina E."/>
            <person name="Aklujkar M."/>
            <person name="Lovley D."/>
            <person name="Richardson P."/>
        </authorList>
    </citation>
    <scope>NUCLEOTIDE SEQUENCE [LARGE SCALE GENOMIC DNA]</scope>
    <source>
        <strain evidence="14 15">Rf4</strain>
    </source>
</reference>
<dbReference type="SUPFAM" id="SSF53383">
    <property type="entry name" value="PLP-dependent transferases"/>
    <property type="match status" value="1"/>
</dbReference>
<evidence type="ECO:0000256" key="6">
    <source>
        <dbReference type="ARBA" id="ARBA00022679"/>
    </source>
</evidence>
<evidence type="ECO:0000256" key="8">
    <source>
        <dbReference type="ARBA" id="ARBA00022898"/>
    </source>
</evidence>
<dbReference type="GO" id="GO:0031071">
    <property type="term" value="F:cysteine desulfurase activity"/>
    <property type="evidence" value="ECO:0007669"/>
    <property type="project" value="UniProtKB-EC"/>
</dbReference>
<evidence type="ECO:0000256" key="3">
    <source>
        <dbReference type="ARBA" id="ARBA00006490"/>
    </source>
</evidence>
<dbReference type="Proteomes" id="UP000006695">
    <property type="component" value="Chromosome"/>
</dbReference>
<accession>A5GE37</accession>
<evidence type="ECO:0000256" key="1">
    <source>
        <dbReference type="ARBA" id="ARBA00001933"/>
    </source>
</evidence>
<comment type="cofactor">
    <cofactor evidence="1 12">
        <name>pyridoxal 5'-phosphate</name>
        <dbReference type="ChEBI" id="CHEBI:597326"/>
    </cofactor>
</comment>
<dbReference type="InterPro" id="IPR016454">
    <property type="entry name" value="Cysteine_dSase"/>
</dbReference>
<keyword evidence="9 12" id="KW-0408">Iron</keyword>
<evidence type="ECO:0000256" key="7">
    <source>
        <dbReference type="ARBA" id="ARBA00022723"/>
    </source>
</evidence>
<dbReference type="Gene3D" id="3.90.1150.10">
    <property type="entry name" value="Aspartate Aminotransferase, domain 1"/>
    <property type="match status" value="1"/>
</dbReference>
<dbReference type="PANTHER" id="PTHR11601:SF34">
    <property type="entry name" value="CYSTEINE DESULFURASE"/>
    <property type="match status" value="1"/>
</dbReference>
<dbReference type="HOGENOM" id="CLU_003433_0_0_7"/>
<evidence type="ECO:0000256" key="9">
    <source>
        <dbReference type="ARBA" id="ARBA00023004"/>
    </source>
</evidence>
<dbReference type="InterPro" id="IPR017772">
    <property type="entry name" value="Cys_deSase_NifS_bac/arc"/>
</dbReference>
<organism evidence="14 15">
    <name type="scientific">Geotalea uraniireducens (strain Rf4)</name>
    <name type="common">Geobacter uraniireducens</name>
    <dbReference type="NCBI Taxonomy" id="351605"/>
    <lineage>
        <taxon>Bacteria</taxon>
        <taxon>Pseudomonadati</taxon>
        <taxon>Thermodesulfobacteriota</taxon>
        <taxon>Desulfuromonadia</taxon>
        <taxon>Geobacterales</taxon>
        <taxon>Geobacteraceae</taxon>
        <taxon>Geotalea</taxon>
    </lineage>
</organism>
<dbReference type="STRING" id="351605.Gura_1493"/>
<keyword evidence="7 12" id="KW-0479">Metal-binding</keyword>
<evidence type="ECO:0000256" key="2">
    <source>
        <dbReference type="ARBA" id="ARBA00003120"/>
    </source>
</evidence>
<proteinExistence type="inferred from homology"/>
<evidence type="ECO:0000256" key="10">
    <source>
        <dbReference type="ARBA" id="ARBA00023014"/>
    </source>
</evidence>
<keyword evidence="15" id="KW-1185">Reference proteome</keyword>
<dbReference type="Gene3D" id="1.10.260.50">
    <property type="match status" value="1"/>
</dbReference>
<sequence length="379" mass="40523">MIYMDYNATTPVHPDVLEALLPYYKESFGNPSSIHWAGRMVKGALEEAREKVAALVGCDPVEVVFTSCGSEADNMAVKGVAAALRGKGNNIITTAVEHPAVLNACLYLESNGFEITRLRVDRHGIVDLDELEAAINEKTILVSAMFANNETGVLFPVAEIGEIAARRGVYFHCDAVQAVGKAPIDCREMGIRLLALSGHKLGAPKGIGALIVRKGVKLHPLIHGGSQERNRRAGTENVAGIVALGKACEIAKAEMAAESSRLKTLRDRLEHGILTEFPDVRLNGHPENRLPTTTNLSFPRLEADSLLLNLDLAGVAVSSGSACSSGTLKTSPVLAAMGVEPALARGSVRFSLGRGTTEAEMDYVLDVLPGIIERLREQQ</sequence>
<dbReference type="InterPro" id="IPR015421">
    <property type="entry name" value="PyrdxlP-dep_Trfase_major"/>
</dbReference>
<dbReference type="GO" id="GO:0008483">
    <property type="term" value="F:transaminase activity"/>
    <property type="evidence" value="ECO:0007669"/>
    <property type="project" value="UniProtKB-KW"/>
</dbReference>
<feature type="domain" description="Aminotransferase class V" evidence="13">
    <location>
        <begin position="2"/>
        <end position="363"/>
    </location>
</feature>
<keyword evidence="6 12" id="KW-0808">Transferase</keyword>
<protein>
    <recommendedName>
        <fullName evidence="5 12">Cysteine desulfurase</fullName>
        <ecNumber evidence="5 12">2.8.1.7</ecNumber>
    </recommendedName>
    <alternativeName>
        <fullName evidence="12">Nitrogenase metalloclusters biosynthesis protein NifS</fullName>
    </alternativeName>
</protein>
<evidence type="ECO:0000259" key="13">
    <source>
        <dbReference type="Pfam" id="PF00266"/>
    </source>
</evidence>
<dbReference type="EC" id="2.8.1.7" evidence="5 12"/>
<dbReference type="RefSeq" id="WP_011938406.1">
    <property type="nucleotide sequence ID" value="NC_009483.1"/>
</dbReference>
<dbReference type="InterPro" id="IPR000192">
    <property type="entry name" value="Aminotrans_V_dom"/>
</dbReference>
<gene>
    <name evidence="14" type="ordered locus">Gura_1493</name>
</gene>
<dbReference type="Gene3D" id="3.40.640.10">
    <property type="entry name" value="Type I PLP-dependent aspartate aminotransferase-like (Major domain)"/>
    <property type="match status" value="1"/>
</dbReference>
<keyword evidence="14" id="KW-0032">Aminotransferase</keyword>
<comment type="catalytic activity">
    <reaction evidence="11 12">
        <text>(sulfur carrier)-H + L-cysteine = (sulfur carrier)-SH + L-alanine</text>
        <dbReference type="Rhea" id="RHEA:43892"/>
        <dbReference type="Rhea" id="RHEA-COMP:14737"/>
        <dbReference type="Rhea" id="RHEA-COMP:14739"/>
        <dbReference type="ChEBI" id="CHEBI:29917"/>
        <dbReference type="ChEBI" id="CHEBI:35235"/>
        <dbReference type="ChEBI" id="CHEBI:57972"/>
        <dbReference type="ChEBI" id="CHEBI:64428"/>
        <dbReference type="EC" id="2.8.1.7"/>
    </reaction>
</comment>
<dbReference type="InterPro" id="IPR015424">
    <property type="entry name" value="PyrdxlP-dep_Trfase"/>
</dbReference>